<keyword evidence="7" id="KW-1185">Reference proteome</keyword>
<comment type="caution">
    <text evidence="6">The sequence shown here is derived from an EMBL/GenBank/DDBJ whole genome shotgun (WGS) entry which is preliminary data.</text>
</comment>
<dbReference type="GO" id="GO:0008622">
    <property type="term" value="C:epsilon DNA polymerase complex"/>
    <property type="evidence" value="ECO:0007669"/>
    <property type="project" value="TreeGrafter"/>
</dbReference>
<sequence>YTRVFPRIDRLWLSARFVIVERGLKVLAGNTDKDVLTLTDRFFQVNIIDVEYRVHFLYRQMAEKLEDLNLPNAVVTRIMKEALPDGVTVAKEARAAVAKAASIFILYLTSSANMIAKKSNRKTVSGQDVIQAMEDIEFEQFIEPLQEALENFKKNQKEKKDASSKKKQQKKDEDDTEIQDDE</sequence>
<dbReference type="Pfam" id="PF00808">
    <property type="entry name" value="CBFD_NFYB_HMF"/>
    <property type="match status" value="1"/>
</dbReference>
<dbReference type="InterPro" id="IPR009072">
    <property type="entry name" value="Histone-fold"/>
</dbReference>
<dbReference type="SUPFAM" id="SSF47113">
    <property type="entry name" value="Histone-fold"/>
    <property type="match status" value="1"/>
</dbReference>
<dbReference type="PANTHER" id="PTHR46172:SF1">
    <property type="entry name" value="DNA POLYMERASE EPSILON SUBUNIT 3"/>
    <property type="match status" value="1"/>
</dbReference>
<proteinExistence type="predicted"/>
<feature type="non-terminal residue" evidence="6">
    <location>
        <position position="1"/>
    </location>
</feature>
<feature type="domain" description="Transcription factor CBF/NF-Y/archaeal histone" evidence="5">
    <location>
        <begin position="69"/>
        <end position="133"/>
    </location>
</feature>
<dbReference type="Gene3D" id="1.10.20.10">
    <property type="entry name" value="Histone, subunit A"/>
    <property type="match status" value="1"/>
</dbReference>
<evidence type="ECO:0000256" key="3">
    <source>
        <dbReference type="ARBA" id="ARBA00039793"/>
    </source>
</evidence>
<protein>
    <recommendedName>
        <fullName evidence="3">DNA polymerase epsilon subunit 3</fullName>
    </recommendedName>
</protein>
<evidence type="ECO:0000256" key="4">
    <source>
        <dbReference type="SAM" id="MobiDB-lite"/>
    </source>
</evidence>
<dbReference type="GO" id="GO:0008623">
    <property type="term" value="C:CHRAC"/>
    <property type="evidence" value="ECO:0007669"/>
    <property type="project" value="TreeGrafter"/>
</dbReference>
<feature type="region of interest" description="Disordered" evidence="4">
    <location>
        <begin position="153"/>
        <end position="182"/>
    </location>
</feature>
<dbReference type="CDD" id="cd22928">
    <property type="entry name" value="HFD_POLE3_DPB4"/>
    <property type="match status" value="1"/>
</dbReference>
<evidence type="ECO:0000256" key="2">
    <source>
        <dbReference type="ARBA" id="ARBA00023242"/>
    </source>
</evidence>
<name>A0A232F223_9HYME</name>
<keyword evidence="2" id="KW-0539">Nucleus</keyword>
<reference evidence="6 7" key="1">
    <citation type="journal article" date="2017" name="Curr. Biol.">
        <title>The Evolution of Venom by Co-option of Single-Copy Genes.</title>
        <authorList>
            <person name="Martinson E.O."/>
            <person name="Mrinalini"/>
            <person name="Kelkar Y.D."/>
            <person name="Chang C.H."/>
            <person name="Werren J.H."/>
        </authorList>
    </citation>
    <scope>NUCLEOTIDE SEQUENCE [LARGE SCALE GENOMIC DNA]</scope>
    <source>
        <strain evidence="6 7">Alberta</strain>
        <tissue evidence="6">Whole body</tissue>
    </source>
</reference>
<dbReference type="InterPro" id="IPR051377">
    <property type="entry name" value="DNA_Pol-Epsilon_Subunit"/>
</dbReference>
<dbReference type="STRING" id="543379.A0A232F223"/>
<evidence type="ECO:0000259" key="5">
    <source>
        <dbReference type="Pfam" id="PF00808"/>
    </source>
</evidence>
<dbReference type="OrthoDB" id="1707486at2759"/>
<organism evidence="6 7">
    <name type="scientific">Trichomalopsis sarcophagae</name>
    <dbReference type="NCBI Taxonomy" id="543379"/>
    <lineage>
        <taxon>Eukaryota</taxon>
        <taxon>Metazoa</taxon>
        <taxon>Ecdysozoa</taxon>
        <taxon>Arthropoda</taxon>
        <taxon>Hexapoda</taxon>
        <taxon>Insecta</taxon>
        <taxon>Pterygota</taxon>
        <taxon>Neoptera</taxon>
        <taxon>Endopterygota</taxon>
        <taxon>Hymenoptera</taxon>
        <taxon>Apocrita</taxon>
        <taxon>Proctotrupomorpha</taxon>
        <taxon>Chalcidoidea</taxon>
        <taxon>Pteromalidae</taxon>
        <taxon>Pteromalinae</taxon>
        <taxon>Trichomalopsis</taxon>
    </lineage>
</organism>
<dbReference type="PANTHER" id="PTHR46172">
    <property type="entry name" value="DNA POLYMERASE EPSILON SUBUNIT 3"/>
    <property type="match status" value="1"/>
</dbReference>
<dbReference type="GO" id="GO:0031507">
    <property type="term" value="P:heterochromatin formation"/>
    <property type="evidence" value="ECO:0007669"/>
    <property type="project" value="TreeGrafter"/>
</dbReference>
<evidence type="ECO:0000313" key="6">
    <source>
        <dbReference type="EMBL" id="OXU24570.1"/>
    </source>
</evidence>
<dbReference type="GO" id="GO:0006974">
    <property type="term" value="P:DNA damage response"/>
    <property type="evidence" value="ECO:0007669"/>
    <property type="project" value="TreeGrafter"/>
</dbReference>
<accession>A0A232F223</accession>
<comment type="subcellular location">
    <subcellularLocation>
        <location evidence="1">Nucleus</location>
    </subcellularLocation>
</comment>
<dbReference type="InterPro" id="IPR003958">
    <property type="entry name" value="CBFA_NFYB_domain"/>
</dbReference>
<dbReference type="GO" id="GO:0006272">
    <property type="term" value="P:leading strand elongation"/>
    <property type="evidence" value="ECO:0007669"/>
    <property type="project" value="TreeGrafter"/>
</dbReference>
<dbReference type="Proteomes" id="UP000215335">
    <property type="component" value="Unassembled WGS sequence"/>
</dbReference>
<evidence type="ECO:0000256" key="1">
    <source>
        <dbReference type="ARBA" id="ARBA00004123"/>
    </source>
</evidence>
<dbReference type="GO" id="GO:0046982">
    <property type="term" value="F:protein heterodimerization activity"/>
    <property type="evidence" value="ECO:0007669"/>
    <property type="project" value="InterPro"/>
</dbReference>
<dbReference type="EMBL" id="NNAY01001263">
    <property type="protein sequence ID" value="OXU24570.1"/>
    <property type="molecule type" value="Genomic_DNA"/>
</dbReference>
<dbReference type="AlphaFoldDB" id="A0A232F223"/>
<feature type="compositionally biased region" description="Basic and acidic residues" evidence="4">
    <location>
        <begin position="153"/>
        <end position="164"/>
    </location>
</feature>
<evidence type="ECO:0000313" key="7">
    <source>
        <dbReference type="Proteomes" id="UP000215335"/>
    </source>
</evidence>
<dbReference type="GO" id="GO:0031490">
    <property type="term" value="F:chromatin DNA binding"/>
    <property type="evidence" value="ECO:0007669"/>
    <property type="project" value="TreeGrafter"/>
</dbReference>
<gene>
    <name evidence="6" type="ORF">TSAR_000780</name>
</gene>